<evidence type="ECO:0000313" key="2">
    <source>
        <dbReference type="EMBL" id="KAJ1189068.1"/>
    </source>
</evidence>
<sequence>MSGVAGAESLRPSCGAQKPRGRPGATGKCSSQRPRSIERPRQRGEDKGNRKERGERREVGERRRKERVGGQRLG</sequence>
<gene>
    <name evidence="2" type="ORF">NDU88_005819</name>
</gene>
<dbReference type="AlphaFoldDB" id="A0AAV7UMU7"/>
<protein>
    <submittedName>
        <fullName evidence="2">Uncharacterized protein</fullName>
    </submittedName>
</protein>
<feature type="region of interest" description="Disordered" evidence="1">
    <location>
        <begin position="1"/>
        <end position="74"/>
    </location>
</feature>
<keyword evidence="3" id="KW-1185">Reference proteome</keyword>
<reference evidence="2" key="1">
    <citation type="journal article" date="2022" name="bioRxiv">
        <title>Sequencing and chromosome-scale assembly of the giantPleurodeles waltlgenome.</title>
        <authorList>
            <person name="Brown T."/>
            <person name="Elewa A."/>
            <person name="Iarovenko S."/>
            <person name="Subramanian E."/>
            <person name="Araus A.J."/>
            <person name="Petzold A."/>
            <person name="Susuki M."/>
            <person name="Suzuki K.-i.T."/>
            <person name="Hayashi T."/>
            <person name="Toyoda A."/>
            <person name="Oliveira C."/>
            <person name="Osipova E."/>
            <person name="Leigh N.D."/>
            <person name="Simon A."/>
            <person name="Yun M.H."/>
        </authorList>
    </citation>
    <scope>NUCLEOTIDE SEQUENCE</scope>
    <source>
        <strain evidence="2">20211129_DDA</strain>
        <tissue evidence="2">Liver</tissue>
    </source>
</reference>
<accession>A0AAV7UMU7</accession>
<evidence type="ECO:0000313" key="3">
    <source>
        <dbReference type="Proteomes" id="UP001066276"/>
    </source>
</evidence>
<proteinExistence type="predicted"/>
<dbReference type="Proteomes" id="UP001066276">
    <property type="component" value="Chromosome 3_1"/>
</dbReference>
<organism evidence="2 3">
    <name type="scientific">Pleurodeles waltl</name>
    <name type="common">Iberian ribbed newt</name>
    <dbReference type="NCBI Taxonomy" id="8319"/>
    <lineage>
        <taxon>Eukaryota</taxon>
        <taxon>Metazoa</taxon>
        <taxon>Chordata</taxon>
        <taxon>Craniata</taxon>
        <taxon>Vertebrata</taxon>
        <taxon>Euteleostomi</taxon>
        <taxon>Amphibia</taxon>
        <taxon>Batrachia</taxon>
        <taxon>Caudata</taxon>
        <taxon>Salamandroidea</taxon>
        <taxon>Salamandridae</taxon>
        <taxon>Pleurodelinae</taxon>
        <taxon>Pleurodeles</taxon>
    </lineage>
</organism>
<comment type="caution">
    <text evidence="2">The sequence shown here is derived from an EMBL/GenBank/DDBJ whole genome shotgun (WGS) entry which is preliminary data.</text>
</comment>
<name>A0AAV7UMU7_PLEWA</name>
<evidence type="ECO:0000256" key="1">
    <source>
        <dbReference type="SAM" id="MobiDB-lite"/>
    </source>
</evidence>
<dbReference type="EMBL" id="JANPWB010000005">
    <property type="protein sequence ID" value="KAJ1189068.1"/>
    <property type="molecule type" value="Genomic_DNA"/>
</dbReference>
<feature type="compositionally biased region" description="Basic and acidic residues" evidence="1">
    <location>
        <begin position="35"/>
        <end position="74"/>
    </location>
</feature>